<dbReference type="Proteomes" id="UP000037507">
    <property type="component" value="Unassembled WGS sequence"/>
</dbReference>
<dbReference type="Pfam" id="PF00593">
    <property type="entry name" value="TonB_dep_Rec_b-barrel"/>
    <property type="match status" value="1"/>
</dbReference>
<dbReference type="Pfam" id="PF07715">
    <property type="entry name" value="Plug"/>
    <property type="match status" value="1"/>
</dbReference>
<protein>
    <submittedName>
        <fullName evidence="20">Outer membrane receptor protein</fullName>
    </submittedName>
</protein>
<organism evidence="20 21">
    <name type="scientific">Limnohabitans planktonicus II-D5</name>
    <dbReference type="NCBI Taxonomy" id="1293045"/>
    <lineage>
        <taxon>Bacteria</taxon>
        <taxon>Pseudomonadati</taxon>
        <taxon>Pseudomonadota</taxon>
        <taxon>Betaproteobacteria</taxon>
        <taxon>Burkholderiales</taxon>
        <taxon>Comamonadaceae</taxon>
        <taxon>Limnohabitans</taxon>
    </lineage>
</organism>
<dbReference type="InterPro" id="IPR012910">
    <property type="entry name" value="Plug_dom"/>
</dbReference>
<keyword evidence="13 14" id="KW-0998">Cell outer membrane</keyword>
<gene>
    <name evidence="20" type="ORF">H663_013450</name>
</gene>
<feature type="signal peptide" evidence="17">
    <location>
        <begin position="1"/>
        <end position="25"/>
    </location>
</feature>
<accession>A0A2T7UBW3</accession>
<dbReference type="InterPro" id="IPR000531">
    <property type="entry name" value="Beta-barrel_TonB"/>
</dbReference>
<keyword evidence="10 15" id="KW-0798">TonB box</keyword>
<evidence type="ECO:0000256" key="2">
    <source>
        <dbReference type="ARBA" id="ARBA00009810"/>
    </source>
</evidence>
<dbReference type="InterPro" id="IPR010916">
    <property type="entry name" value="TonB_box_CS"/>
</dbReference>
<evidence type="ECO:0000256" key="7">
    <source>
        <dbReference type="ARBA" id="ARBA00022729"/>
    </source>
</evidence>
<feature type="domain" description="TonB-dependent receptor-like beta-barrel" evidence="18">
    <location>
        <begin position="196"/>
        <end position="685"/>
    </location>
</feature>
<comment type="similarity">
    <text evidence="2 14 16">Belongs to the TonB-dependent receptor family.</text>
</comment>
<evidence type="ECO:0000259" key="18">
    <source>
        <dbReference type="Pfam" id="PF00593"/>
    </source>
</evidence>
<dbReference type="EMBL" id="LFYT02000018">
    <property type="protein sequence ID" value="PVE42163.1"/>
    <property type="molecule type" value="Genomic_DNA"/>
</dbReference>
<evidence type="ECO:0000256" key="13">
    <source>
        <dbReference type="ARBA" id="ARBA00023237"/>
    </source>
</evidence>
<evidence type="ECO:0000256" key="1">
    <source>
        <dbReference type="ARBA" id="ARBA00004571"/>
    </source>
</evidence>
<evidence type="ECO:0000256" key="10">
    <source>
        <dbReference type="ARBA" id="ARBA00023077"/>
    </source>
</evidence>
<dbReference type="OrthoDB" id="9815954at2"/>
<keyword evidence="6 14" id="KW-0812">Transmembrane</keyword>
<keyword evidence="21" id="KW-1185">Reference proteome</keyword>
<evidence type="ECO:0000256" key="9">
    <source>
        <dbReference type="ARBA" id="ARBA00023065"/>
    </source>
</evidence>
<dbReference type="InterPro" id="IPR037066">
    <property type="entry name" value="Plug_dom_sf"/>
</dbReference>
<comment type="caution">
    <text evidence="20">The sequence shown here is derived from an EMBL/GenBank/DDBJ whole genome shotgun (WGS) entry which is preliminary data.</text>
</comment>
<dbReference type="Gene3D" id="2.40.170.20">
    <property type="entry name" value="TonB-dependent receptor, beta-barrel domain"/>
    <property type="match status" value="1"/>
</dbReference>
<keyword evidence="12 20" id="KW-0675">Receptor</keyword>
<dbReference type="Gene3D" id="2.170.130.10">
    <property type="entry name" value="TonB-dependent receptor, plug domain"/>
    <property type="match status" value="1"/>
</dbReference>
<evidence type="ECO:0000256" key="12">
    <source>
        <dbReference type="ARBA" id="ARBA00023170"/>
    </source>
</evidence>
<evidence type="ECO:0000256" key="5">
    <source>
        <dbReference type="ARBA" id="ARBA00022496"/>
    </source>
</evidence>
<comment type="subcellular location">
    <subcellularLocation>
        <location evidence="1 14">Cell outer membrane</location>
        <topology evidence="1 14">Multi-pass membrane protein</topology>
    </subcellularLocation>
</comment>
<dbReference type="SUPFAM" id="SSF56935">
    <property type="entry name" value="Porins"/>
    <property type="match status" value="1"/>
</dbReference>
<reference evidence="20" key="1">
    <citation type="submission" date="2017-04" db="EMBL/GenBank/DDBJ databases">
        <title>Unexpected and diverse lifestyles within the genus Limnohabitans.</title>
        <authorList>
            <person name="Kasalicky V."/>
            <person name="Mehrshad M."/>
            <person name="Andrei S.-A."/>
            <person name="Salcher M."/>
            <person name="Kratochvilova H."/>
            <person name="Simek K."/>
            <person name="Ghai R."/>
        </authorList>
    </citation>
    <scope>NUCLEOTIDE SEQUENCE [LARGE SCALE GENOMIC DNA]</scope>
    <source>
        <strain evidence="20">II-D5</strain>
    </source>
</reference>
<evidence type="ECO:0000256" key="14">
    <source>
        <dbReference type="PROSITE-ProRule" id="PRU01360"/>
    </source>
</evidence>
<evidence type="ECO:0000256" key="8">
    <source>
        <dbReference type="ARBA" id="ARBA00023004"/>
    </source>
</evidence>
<feature type="domain" description="TonB-dependent receptor plug" evidence="19">
    <location>
        <begin position="47"/>
        <end position="154"/>
    </location>
</feature>
<dbReference type="GO" id="GO:0006826">
    <property type="term" value="P:iron ion transport"/>
    <property type="evidence" value="ECO:0007669"/>
    <property type="project" value="UniProtKB-KW"/>
</dbReference>
<dbReference type="PANTHER" id="PTHR32552">
    <property type="entry name" value="FERRICHROME IRON RECEPTOR-RELATED"/>
    <property type="match status" value="1"/>
</dbReference>
<dbReference type="PANTHER" id="PTHR32552:SF81">
    <property type="entry name" value="TONB-DEPENDENT OUTER MEMBRANE RECEPTOR"/>
    <property type="match status" value="1"/>
</dbReference>
<proteinExistence type="inferred from homology"/>
<evidence type="ECO:0000313" key="21">
    <source>
        <dbReference type="Proteomes" id="UP000037507"/>
    </source>
</evidence>
<dbReference type="RefSeq" id="WP_053172599.1">
    <property type="nucleotide sequence ID" value="NZ_LFYT02000018.1"/>
</dbReference>
<evidence type="ECO:0000256" key="17">
    <source>
        <dbReference type="SAM" id="SignalP"/>
    </source>
</evidence>
<evidence type="ECO:0000256" key="11">
    <source>
        <dbReference type="ARBA" id="ARBA00023136"/>
    </source>
</evidence>
<dbReference type="AlphaFoldDB" id="A0A2T7UBW3"/>
<keyword evidence="8" id="KW-0408">Iron</keyword>
<feature type="chain" id="PRO_5015599406" evidence="17">
    <location>
        <begin position="26"/>
        <end position="730"/>
    </location>
</feature>
<evidence type="ECO:0000313" key="20">
    <source>
        <dbReference type="EMBL" id="PVE42163.1"/>
    </source>
</evidence>
<dbReference type="PROSITE" id="PS52016">
    <property type="entry name" value="TONB_DEPENDENT_REC_3"/>
    <property type="match status" value="1"/>
</dbReference>
<dbReference type="STRING" id="1293045.H663_09895"/>
<keyword evidence="11 14" id="KW-0472">Membrane</keyword>
<sequence length="730" mass="79707">MKNSLALSPLSLAVFGLFASLSAHAVAQTAPALDTIVVSGSRSETKLSETPVSIGAVSRTQWDADKPKSVGEIINRIPGVHWNDLGNEQHSMAIRQPISTNAVYQYLEDGIPIRPLGVFNHNALNETNMNGSGGVEVVKGAASSLYGSNAVGGAVNFLTQRPSRTPTGYVGIRHDNTDGFTRVDSGASSTWGDLGLRFSHYSSQRDTHNWQQYSGGKKDAFTLRGDYKLSDKSWLRASLVHTNLDSDTPGSLFENDFRNNPGKSINTFTWRKDKTTRASLAWEGETTQGGLTTVTLFARNNDHGQLPNYTIKNCGAPTDPSKRCAASSTKPATYLPNGFVVGTINNNHVESLGLDVKHEQKLDWLRARLVTGVYIDRSQNDYVSDNLKVVRDLPTGRYISYTLNSVANPSGVRNYGAGIANDAAFAQLEFSPSEQIRVVAGGRYDRIRYDFKNNLKPGANYGAVNEVRSFAKFSPKLGATYALSPSSSLYSNLSMGFTPPEVSQLYGKTAIPELNSATYDNVEVGWRALLASGIRLDSALYQLSGKDTIVSYTSEIGDSYNKNAGNTRSRGLELSLNQELRQWDWRVGATWAEHTFVTYRVSDKVGAIEDYSGKDMPQAPKHTLTAQVGWKITPASRVALGLVKQGSYWMNNANTVRYAGHTLLNLTASHKLADGWEVWGQVRNLTDKLYSDNASSSYKSGVYTPNTQNTYATGAPRSVMVGLTKSFGQR</sequence>
<dbReference type="PROSITE" id="PS00430">
    <property type="entry name" value="TONB_DEPENDENT_REC_1"/>
    <property type="match status" value="1"/>
</dbReference>
<keyword evidence="4 14" id="KW-1134">Transmembrane beta strand</keyword>
<name>A0A2T7UBW3_9BURK</name>
<evidence type="ECO:0000256" key="3">
    <source>
        <dbReference type="ARBA" id="ARBA00022448"/>
    </source>
</evidence>
<keyword evidence="5" id="KW-0410">Iron transport</keyword>
<keyword evidence="7 17" id="KW-0732">Signal</keyword>
<evidence type="ECO:0000256" key="15">
    <source>
        <dbReference type="PROSITE-ProRule" id="PRU10143"/>
    </source>
</evidence>
<dbReference type="InterPro" id="IPR039426">
    <property type="entry name" value="TonB-dep_rcpt-like"/>
</dbReference>
<evidence type="ECO:0000259" key="19">
    <source>
        <dbReference type="Pfam" id="PF07715"/>
    </source>
</evidence>
<evidence type="ECO:0000256" key="16">
    <source>
        <dbReference type="RuleBase" id="RU003357"/>
    </source>
</evidence>
<feature type="short sequence motif" description="TonB box" evidence="15">
    <location>
        <begin position="35"/>
        <end position="41"/>
    </location>
</feature>
<keyword evidence="9" id="KW-0406">Ion transport</keyword>
<evidence type="ECO:0000256" key="6">
    <source>
        <dbReference type="ARBA" id="ARBA00022692"/>
    </source>
</evidence>
<dbReference type="CDD" id="cd01347">
    <property type="entry name" value="ligand_gated_channel"/>
    <property type="match status" value="1"/>
</dbReference>
<evidence type="ECO:0000256" key="4">
    <source>
        <dbReference type="ARBA" id="ARBA00022452"/>
    </source>
</evidence>
<dbReference type="InterPro" id="IPR036942">
    <property type="entry name" value="Beta-barrel_TonB_sf"/>
</dbReference>
<dbReference type="GO" id="GO:0009279">
    <property type="term" value="C:cell outer membrane"/>
    <property type="evidence" value="ECO:0007669"/>
    <property type="project" value="UniProtKB-SubCell"/>
</dbReference>
<keyword evidence="3 14" id="KW-0813">Transport</keyword>